<dbReference type="AlphaFoldDB" id="A0A2T7BDD6"/>
<evidence type="ECO:0000256" key="1">
    <source>
        <dbReference type="SAM" id="Phobius"/>
    </source>
</evidence>
<evidence type="ECO:0000313" key="3">
    <source>
        <dbReference type="Proteomes" id="UP000244450"/>
    </source>
</evidence>
<organism evidence="2 3">
    <name type="scientific">Chitinophaga parva</name>
    <dbReference type="NCBI Taxonomy" id="2169414"/>
    <lineage>
        <taxon>Bacteria</taxon>
        <taxon>Pseudomonadati</taxon>
        <taxon>Bacteroidota</taxon>
        <taxon>Chitinophagia</taxon>
        <taxon>Chitinophagales</taxon>
        <taxon>Chitinophagaceae</taxon>
        <taxon>Chitinophaga</taxon>
    </lineage>
</organism>
<reference evidence="2 3" key="1">
    <citation type="submission" date="2018-04" db="EMBL/GenBank/DDBJ databases">
        <title>Chitinophaga fuyangensis sp. nov., isolated from soil in a chemical factory.</title>
        <authorList>
            <person name="Chen K."/>
        </authorList>
    </citation>
    <scope>NUCLEOTIDE SEQUENCE [LARGE SCALE GENOMIC DNA]</scope>
    <source>
        <strain evidence="2 3">LY-1</strain>
    </source>
</reference>
<feature type="transmembrane region" description="Helical" evidence="1">
    <location>
        <begin position="38"/>
        <end position="55"/>
    </location>
</feature>
<name>A0A2T7BDD6_9BACT</name>
<protein>
    <recommendedName>
        <fullName evidence="4">PH domain-containing protein</fullName>
    </recommendedName>
</protein>
<keyword evidence="1" id="KW-0472">Membrane</keyword>
<keyword evidence="1" id="KW-0812">Transmembrane</keyword>
<dbReference type="Proteomes" id="UP000244450">
    <property type="component" value="Unassembled WGS sequence"/>
</dbReference>
<accession>A0A2T7BDD6</accession>
<gene>
    <name evidence="2" type="ORF">DCC81_22155</name>
</gene>
<evidence type="ECO:0000313" key="2">
    <source>
        <dbReference type="EMBL" id="PUZ23108.1"/>
    </source>
</evidence>
<keyword evidence="3" id="KW-1185">Reference proteome</keyword>
<comment type="caution">
    <text evidence="2">The sequence shown here is derived from an EMBL/GenBank/DDBJ whole genome shotgun (WGS) entry which is preliminary data.</text>
</comment>
<evidence type="ECO:0008006" key="4">
    <source>
        <dbReference type="Google" id="ProtNLM"/>
    </source>
</evidence>
<dbReference type="RefSeq" id="WP_108688852.1">
    <property type="nucleotide sequence ID" value="NZ_QCYK01000003.1"/>
</dbReference>
<feature type="transmembrane region" description="Helical" evidence="1">
    <location>
        <begin position="12"/>
        <end position="31"/>
    </location>
</feature>
<dbReference type="EMBL" id="QCYK01000003">
    <property type="protein sequence ID" value="PUZ23108.1"/>
    <property type="molecule type" value="Genomic_DNA"/>
</dbReference>
<keyword evidence="1" id="KW-1133">Transmembrane helix</keyword>
<sequence>MYIIDNNNSFWQVTNNVLLALCVFFFTWVVLSIGDRGLSWPLALAIVILAARNLWQVTFFDIVIDGNDFVISNLYFKKRRIPIDQFRCIEEGWAMPTRSGTAQHLLSLRLKDGRKYRFAIASRNAADVEKGIREYFSNHT</sequence>
<proteinExistence type="predicted"/>